<feature type="domain" description="YgjP-like metallopeptidase" evidence="1">
    <location>
        <begin position="42"/>
        <end position="254"/>
    </location>
</feature>
<dbReference type="CDD" id="cd07344">
    <property type="entry name" value="M48_yhfN_like"/>
    <property type="match status" value="1"/>
</dbReference>
<dbReference type="InterPro" id="IPR053136">
    <property type="entry name" value="UTP_pyrophosphatase-like"/>
</dbReference>
<organism evidence="2 3">
    <name type="scientific">Sutterella megalosphaeroides</name>
    <dbReference type="NCBI Taxonomy" id="2494234"/>
    <lineage>
        <taxon>Bacteria</taxon>
        <taxon>Pseudomonadati</taxon>
        <taxon>Pseudomonadota</taxon>
        <taxon>Betaproteobacteria</taxon>
        <taxon>Burkholderiales</taxon>
        <taxon>Sutterellaceae</taxon>
        <taxon>Sutterella</taxon>
    </lineage>
</organism>
<dbReference type="Pfam" id="PF01863">
    <property type="entry name" value="YgjP-like"/>
    <property type="match status" value="1"/>
</dbReference>
<dbReference type="OrthoDB" id="9811177at2"/>
<proteinExistence type="predicted"/>
<dbReference type="Proteomes" id="UP000271003">
    <property type="component" value="Chromosome"/>
</dbReference>
<dbReference type="KEGG" id="sutt:SUTMEG_00350"/>
<accession>A0A2Z6I6Z3</accession>
<protein>
    <recommendedName>
        <fullName evidence="1">YgjP-like metallopeptidase domain-containing protein</fullName>
    </recommendedName>
</protein>
<reference evidence="2 3" key="1">
    <citation type="journal article" date="2018" name="Int. J. Syst. Evol. Microbiol.">
        <title>Mesosutterella multiformis gen. nov., sp. nov., a member of the family Sutterellaceae and Sutterella megalosphaeroides sp. nov., isolated from human faeces.</title>
        <authorList>
            <person name="Sakamoto M."/>
            <person name="Ikeyama N."/>
            <person name="Kunihiro T."/>
            <person name="Iino T."/>
            <person name="Yuki M."/>
            <person name="Ohkuma M."/>
        </authorList>
    </citation>
    <scope>NUCLEOTIDE SEQUENCE [LARGE SCALE GENOMIC DNA]</scope>
    <source>
        <strain evidence="2 3">6FBBBH3</strain>
    </source>
</reference>
<evidence type="ECO:0000313" key="3">
    <source>
        <dbReference type="Proteomes" id="UP000271003"/>
    </source>
</evidence>
<gene>
    <name evidence="2" type="ORF">SUTMEG_00350</name>
</gene>
<evidence type="ECO:0000259" key="1">
    <source>
        <dbReference type="Pfam" id="PF01863"/>
    </source>
</evidence>
<evidence type="ECO:0000313" key="2">
    <source>
        <dbReference type="EMBL" id="BBF22144.1"/>
    </source>
</evidence>
<dbReference type="InterPro" id="IPR002725">
    <property type="entry name" value="YgjP-like_metallopeptidase"/>
</dbReference>
<dbReference type="AlphaFoldDB" id="A0A2Z6I6Z3"/>
<dbReference type="PANTHER" id="PTHR30399">
    <property type="entry name" value="UNCHARACTERIZED PROTEIN YGJP"/>
    <property type="match status" value="1"/>
</dbReference>
<name>A0A2Z6I6Z3_9BURK</name>
<dbReference type="EMBL" id="AP018786">
    <property type="protein sequence ID" value="BBF22144.1"/>
    <property type="molecule type" value="Genomic_DNA"/>
</dbReference>
<dbReference type="RefSeq" id="WP_120175816.1">
    <property type="nucleotide sequence ID" value="NZ_AP018786.1"/>
</dbReference>
<dbReference type="PANTHER" id="PTHR30399:SF1">
    <property type="entry name" value="UTP PYROPHOSPHATASE"/>
    <property type="match status" value="1"/>
</dbReference>
<keyword evidence="3" id="KW-1185">Reference proteome</keyword>
<dbReference type="Gene3D" id="3.30.2010.10">
    <property type="entry name" value="Metalloproteases ('zincins'), catalytic domain"/>
    <property type="match status" value="1"/>
</dbReference>
<sequence length="264" mass="30002">MSAGKGASTLEVNVVGDNILRIDLLGREVDVTVCCRSARRRRAAICLQRGRFEVRTPLGWSLRRAAALLQANVAWLEAQMRSGAVFVPSEETRAPEGKRFFEGAELPLYGTSARLHFGARTASAERTDEGWRIALPCSADRPDEEIEPLLVQLLKREAEKTFTRLMAAWRPSDLPPEREIPFTLSGAKSRWGSCTRSGKIRLSWYLVFFDEPLIEYVVAHEYAHLTHFDHSSRFWALLKKRMPDMEERRERLKALGRRPLPIGA</sequence>